<proteinExistence type="predicted"/>
<feature type="transmembrane region" description="Helical" evidence="1">
    <location>
        <begin position="166"/>
        <end position="185"/>
    </location>
</feature>
<accession>A0A2W4ZDJ8</accession>
<dbReference type="EMBL" id="QBMP01000065">
    <property type="protein sequence ID" value="PZO56621.1"/>
    <property type="molecule type" value="Genomic_DNA"/>
</dbReference>
<evidence type="ECO:0000256" key="1">
    <source>
        <dbReference type="SAM" id="Phobius"/>
    </source>
</evidence>
<sequence length="189" mass="21726">MNTPAHAIFNLALLGRKQRPEWNPLIIWGAVIPDLSMFGFYVWMRLGTDIPERQIWRVEYFRPAWQLVFDSFHSIPLALMGLVVMLKAKRTGIALLFASIALHALEDLPVHHDDAHRHFLPFSNFRFISPVSYWDVNHFGAIAGPIELGLMLIASIYLFSRVRSRWTKGLLIIANALPLLSYLWFSALD</sequence>
<feature type="transmembrane region" description="Helical" evidence="1">
    <location>
        <begin position="139"/>
        <end position="159"/>
    </location>
</feature>
<organism evidence="2 3">
    <name type="scientific">Phormidesmis priestleyi</name>
    <dbReference type="NCBI Taxonomy" id="268141"/>
    <lineage>
        <taxon>Bacteria</taxon>
        <taxon>Bacillati</taxon>
        <taxon>Cyanobacteriota</taxon>
        <taxon>Cyanophyceae</taxon>
        <taxon>Leptolyngbyales</taxon>
        <taxon>Leptolyngbyaceae</taxon>
        <taxon>Phormidesmis</taxon>
    </lineage>
</organism>
<gene>
    <name evidence="2" type="ORF">DCF15_08275</name>
</gene>
<reference evidence="2 3" key="2">
    <citation type="submission" date="2018-06" db="EMBL/GenBank/DDBJ databases">
        <title>Metagenomic assembly of (sub)arctic Cyanobacteria and their associated microbiome from non-axenic cultures.</title>
        <authorList>
            <person name="Baurain D."/>
        </authorList>
    </citation>
    <scope>NUCLEOTIDE SEQUENCE [LARGE SCALE GENOMIC DNA]</scope>
    <source>
        <strain evidence="2">ULC027bin1</strain>
    </source>
</reference>
<reference evidence="3" key="1">
    <citation type="submission" date="2018-04" db="EMBL/GenBank/DDBJ databases">
        <authorList>
            <person name="Cornet L."/>
        </authorList>
    </citation>
    <scope>NUCLEOTIDE SEQUENCE [LARGE SCALE GENOMIC DNA]</scope>
</reference>
<feature type="transmembrane region" description="Helical" evidence="1">
    <location>
        <begin position="64"/>
        <end position="86"/>
    </location>
</feature>
<comment type="caution">
    <text evidence="2">The sequence shown here is derived from an EMBL/GenBank/DDBJ whole genome shotgun (WGS) entry which is preliminary data.</text>
</comment>
<protein>
    <recommendedName>
        <fullName evidence="4">Cobalamin biosynthesis protein CobQ</fullName>
    </recommendedName>
</protein>
<feature type="transmembrane region" description="Helical" evidence="1">
    <location>
        <begin position="93"/>
        <end position="112"/>
    </location>
</feature>
<evidence type="ECO:0000313" key="2">
    <source>
        <dbReference type="EMBL" id="PZO56621.1"/>
    </source>
</evidence>
<evidence type="ECO:0008006" key="4">
    <source>
        <dbReference type="Google" id="ProtNLM"/>
    </source>
</evidence>
<keyword evidence="1" id="KW-1133">Transmembrane helix</keyword>
<dbReference type="AlphaFoldDB" id="A0A2W4ZDJ8"/>
<dbReference type="Proteomes" id="UP000249794">
    <property type="component" value="Unassembled WGS sequence"/>
</dbReference>
<name>A0A2W4ZDJ8_9CYAN</name>
<feature type="transmembrane region" description="Helical" evidence="1">
    <location>
        <begin position="25"/>
        <end position="44"/>
    </location>
</feature>
<keyword evidence="1" id="KW-0812">Transmembrane</keyword>
<keyword evidence="1" id="KW-0472">Membrane</keyword>
<evidence type="ECO:0000313" key="3">
    <source>
        <dbReference type="Proteomes" id="UP000249794"/>
    </source>
</evidence>